<evidence type="ECO:0000313" key="3">
    <source>
        <dbReference type="Proteomes" id="UP001408356"/>
    </source>
</evidence>
<feature type="compositionally biased region" description="Low complexity" evidence="1">
    <location>
        <begin position="421"/>
        <end position="437"/>
    </location>
</feature>
<dbReference type="EMBL" id="JARVKF010000212">
    <property type="protein sequence ID" value="KAK9420981.1"/>
    <property type="molecule type" value="Genomic_DNA"/>
</dbReference>
<feature type="compositionally biased region" description="Acidic residues" evidence="1">
    <location>
        <begin position="684"/>
        <end position="701"/>
    </location>
</feature>
<evidence type="ECO:0000313" key="2">
    <source>
        <dbReference type="EMBL" id="KAK9420981.1"/>
    </source>
</evidence>
<feature type="region of interest" description="Disordered" evidence="1">
    <location>
        <begin position="347"/>
        <end position="438"/>
    </location>
</feature>
<protein>
    <recommendedName>
        <fullName evidence="4">C2H2-type domain-containing protein</fullName>
    </recommendedName>
</protein>
<feature type="region of interest" description="Disordered" evidence="1">
    <location>
        <begin position="1"/>
        <end position="140"/>
    </location>
</feature>
<gene>
    <name evidence="2" type="ORF">SUNI508_06126</name>
</gene>
<dbReference type="Proteomes" id="UP001408356">
    <property type="component" value="Unassembled WGS sequence"/>
</dbReference>
<name>A0ABR2V2Q8_9PEZI</name>
<feature type="compositionally biased region" description="Low complexity" evidence="1">
    <location>
        <begin position="629"/>
        <end position="639"/>
    </location>
</feature>
<accession>A0ABR2V2Q8</accession>
<evidence type="ECO:0008006" key="4">
    <source>
        <dbReference type="Google" id="ProtNLM"/>
    </source>
</evidence>
<feature type="compositionally biased region" description="Pro residues" evidence="1">
    <location>
        <begin position="46"/>
        <end position="57"/>
    </location>
</feature>
<feature type="compositionally biased region" description="Pro residues" evidence="1">
    <location>
        <begin position="371"/>
        <end position="383"/>
    </location>
</feature>
<feature type="region of interest" description="Disordered" evidence="1">
    <location>
        <begin position="522"/>
        <end position="716"/>
    </location>
</feature>
<feature type="compositionally biased region" description="Polar residues" evidence="1">
    <location>
        <begin position="536"/>
        <end position="549"/>
    </location>
</feature>
<feature type="compositionally biased region" description="Low complexity" evidence="1">
    <location>
        <begin position="550"/>
        <end position="599"/>
    </location>
</feature>
<feature type="compositionally biased region" description="Low complexity" evidence="1">
    <location>
        <begin position="58"/>
        <end position="81"/>
    </location>
</feature>
<evidence type="ECO:0000256" key="1">
    <source>
        <dbReference type="SAM" id="MobiDB-lite"/>
    </source>
</evidence>
<comment type="caution">
    <text evidence="2">The sequence shown here is derived from an EMBL/GenBank/DDBJ whole genome shotgun (WGS) entry which is preliminary data.</text>
</comment>
<feature type="compositionally biased region" description="Polar residues" evidence="1">
    <location>
        <begin position="129"/>
        <end position="140"/>
    </location>
</feature>
<organism evidence="2 3">
    <name type="scientific">Seiridium unicorne</name>
    <dbReference type="NCBI Taxonomy" id="138068"/>
    <lineage>
        <taxon>Eukaryota</taxon>
        <taxon>Fungi</taxon>
        <taxon>Dikarya</taxon>
        <taxon>Ascomycota</taxon>
        <taxon>Pezizomycotina</taxon>
        <taxon>Sordariomycetes</taxon>
        <taxon>Xylariomycetidae</taxon>
        <taxon>Amphisphaeriales</taxon>
        <taxon>Sporocadaceae</taxon>
        <taxon>Seiridium</taxon>
    </lineage>
</organism>
<keyword evidence="3" id="KW-1185">Reference proteome</keyword>
<sequence>MAAQAPGLPSTPLQAINPPAANHVADGNANRSDGSGINTASGPYPFSQPPPPAPPAPAIGSASPATPLSTGTPPSSTQSQLRSHDPHQLPPLQTALGNRLPTTQNGRVTIVEPPGQGGRRSNGPAPAFTSPTRDSQSSAPKINEDISRLTHAIQQSIPEAVRHVIRDNWQKALLGTEFHQAFVMNAAIHHASSHVVKHAIKDFGQKMISESKEEIIGQFTAKDLDDVADLIFERASDAFLDKALERRLGTIDARSLINALARAERLGYENNDAMDERPDPTPMSAGPVPSPSIAPVHVKKQLCTKQPPSPAGFDYSCEHCGAGFITGVGQQYHHANKVCGAHEMASATPKGDTAMTNTSNAPSGHGSPAVPAAPAPQTQPGPFHPAYHTPLPVPNSSTTSTTQPAMSTSTVAQAPLQYNFTPSNTSNAPPSSSPTATDPYAHLTPENRDNMDAELRRAELSYAPRFKEAEKIEDPLDRKLKLENLLNGFSTKQSNIRKKYGVRLRQRRTKAEIDAERARVHGMISTPVKRRRTDAGTENSTPAWSSVQQPASATTPESSAPAASEPVSNNHLSVASLSTSGLGGASATAATTDPTTAQSQNTVPSPPPAAPLVAGRSLSSMQRSGYRISAHASRHSASAEQSPALEEQEPVSVGWRASVEAQAKTQSPPVQKQKRGASAAEPVVLDDDSNSSSDSDSDEEIPALIPPTKRASGSPK</sequence>
<reference evidence="2 3" key="1">
    <citation type="journal article" date="2024" name="J. Plant Pathol.">
        <title>Sequence and assembly of the genome of Seiridium unicorne, isolate CBS 538.82, causal agent of cypress canker disease.</title>
        <authorList>
            <person name="Scali E."/>
            <person name="Rocca G.D."/>
            <person name="Danti R."/>
            <person name="Garbelotto M."/>
            <person name="Barberini S."/>
            <person name="Baroncelli R."/>
            <person name="Emiliani G."/>
        </authorList>
    </citation>
    <scope>NUCLEOTIDE SEQUENCE [LARGE SCALE GENOMIC DNA]</scope>
    <source>
        <strain evidence="2 3">BM-138-508</strain>
    </source>
</reference>
<feature type="compositionally biased region" description="Low complexity" evidence="1">
    <location>
        <begin position="361"/>
        <end position="370"/>
    </location>
</feature>
<feature type="compositionally biased region" description="Polar residues" evidence="1">
    <location>
        <begin position="29"/>
        <end position="39"/>
    </location>
</feature>
<feature type="compositionally biased region" description="Polar residues" evidence="1">
    <location>
        <begin position="394"/>
        <end position="420"/>
    </location>
</feature>
<proteinExistence type="predicted"/>